<keyword evidence="3" id="KW-1185">Reference proteome</keyword>
<feature type="transmembrane region" description="Helical" evidence="1">
    <location>
        <begin position="86"/>
        <end position="105"/>
    </location>
</feature>
<dbReference type="EMBL" id="QWZQ01000088">
    <property type="protein sequence ID" value="RRK09213.1"/>
    <property type="molecule type" value="Genomic_DNA"/>
</dbReference>
<keyword evidence="1" id="KW-0812">Transmembrane</keyword>
<dbReference type="AlphaFoldDB" id="A0A3R8J5G6"/>
<comment type="caution">
    <text evidence="2">The sequence shown here is derived from an EMBL/GenBank/DDBJ whole genome shotgun (WGS) entry which is preliminary data.</text>
</comment>
<evidence type="ECO:0000256" key="1">
    <source>
        <dbReference type="SAM" id="Phobius"/>
    </source>
</evidence>
<gene>
    <name evidence="2" type="ORF">D1831_14050</name>
</gene>
<accession>A0A3R8J5G6</accession>
<dbReference type="RefSeq" id="WP_125073420.1">
    <property type="nucleotide sequence ID" value="NZ_QWZQ01000088.1"/>
</dbReference>
<evidence type="ECO:0000313" key="2">
    <source>
        <dbReference type="EMBL" id="RRK09213.1"/>
    </source>
</evidence>
<name>A0A3R8J5G6_9LACO</name>
<feature type="transmembrane region" description="Helical" evidence="1">
    <location>
        <begin position="59"/>
        <end position="80"/>
    </location>
</feature>
<evidence type="ECO:0000313" key="3">
    <source>
        <dbReference type="Proteomes" id="UP000283633"/>
    </source>
</evidence>
<reference evidence="2 3" key="1">
    <citation type="submission" date="2018-08" db="EMBL/GenBank/DDBJ databases">
        <title>Genome Lactobacillus garii FI11369.</title>
        <authorList>
            <person name="Diaz M."/>
            <person name="Narbad A."/>
        </authorList>
    </citation>
    <scope>NUCLEOTIDE SEQUENCE [LARGE SCALE GENOMIC DNA]</scope>
    <source>
        <strain evidence="2 3">FI11369</strain>
    </source>
</reference>
<keyword evidence="1" id="KW-0472">Membrane</keyword>
<keyword evidence="1" id="KW-1133">Transmembrane helix</keyword>
<sequence length="125" mass="14615">MDLSDLFAINGRVSGTKTMIKQVNGQTVKKLVIGKFCWWAFFFTAIYAAVSKKYRTKGFVAKMFVILLILVLINFGLSYLFDGTDWLWNLLEGVYFGLMFNTWYYDQLIKNGYQEVHNHQPVEFE</sequence>
<dbReference type="OrthoDB" id="9842469at2"/>
<protein>
    <submittedName>
        <fullName evidence="2">Uncharacterized protein</fullName>
    </submittedName>
</protein>
<feature type="transmembrane region" description="Helical" evidence="1">
    <location>
        <begin position="31"/>
        <end position="50"/>
    </location>
</feature>
<organism evidence="2 3">
    <name type="scientific">Lactiplantibacillus garii</name>
    <dbReference type="NCBI Taxonomy" id="2306423"/>
    <lineage>
        <taxon>Bacteria</taxon>
        <taxon>Bacillati</taxon>
        <taxon>Bacillota</taxon>
        <taxon>Bacilli</taxon>
        <taxon>Lactobacillales</taxon>
        <taxon>Lactobacillaceae</taxon>
        <taxon>Lactiplantibacillus</taxon>
    </lineage>
</organism>
<proteinExistence type="predicted"/>
<dbReference type="Proteomes" id="UP000283633">
    <property type="component" value="Unassembled WGS sequence"/>
</dbReference>